<evidence type="ECO:0000313" key="10">
    <source>
        <dbReference type="EMBL" id="PVD25041.1"/>
    </source>
</evidence>
<feature type="domain" description="Exonuclease" evidence="9">
    <location>
        <begin position="186"/>
        <end position="331"/>
    </location>
</feature>
<comment type="caution">
    <text evidence="10">The sequence shown here is derived from an EMBL/GenBank/DDBJ whole genome shotgun (WGS) entry which is preliminary data.</text>
</comment>
<dbReference type="Pfam" id="PF00929">
    <property type="entry name" value="RNase_T"/>
    <property type="match status" value="1"/>
</dbReference>
<evidence type="ECO:0000259" key="9">
    <source>
        <dbReference type="SMART" id="SM00479"/>
    </source>
</evidence>
<keyword evidence="7" id="KW-0539">Nucleus</keyword>
<dbReference type="GO" id="GO:0006364">
    <property type="term" value="P:rRNA processing"/>
    <property type="evidence" value="ECO:0007669"/>
    <property type="project" value="InterPro"/>
</dbReference>
<dbReference type="OrthoDB" id="8191639at2759"/>
<gene>
    <name evidence="10" type="ORF">C0Q70_15538</name>
</gene>
<evidence type="ECO:0000256" key="6">
    <source>
        <dbReference type="ARBA" id="ARBA00022839"/>
    </source>
</evidence>
<evidence type="ECO:0000256" key="1">
    <source>
        <dbReference type="ARBA" id="ARBA00004123"/>
    </source>
</evidence>
<dbReference type="FunFam" id="3.30.420.10:FF:000007">
    <property type="entry name" value="Interferon-stimulated exonuclease gene 20"/>
    <property type="match status" value="1"/>
</dbReference>
<dbReference type="CDD" id="cd06144">
    <property type="entry name" value="REX4_like"/>
    <property type="match status" value="1"/>
</dbReference>
<keyword evidence="6" id="KW-0269">Exonuclease</keyword>
<dbReference type="InterPro" id="IPR012337">
    <property type="entry name" value="RNaseH-like_sf"/>
</dbReference>
<proteinExistence type="inferred from homology"/>
<evidence type="ECO:0000256" key="7">
    <source>
        <dbReference type="ARBA" id="ARBA00023242"/>
    </source>
</evidence>
<feature type="compositionally biased region" description="Basic and acidic residues" evidence="8">
    <location>
        <begin position="120"/>
        <end position="129"/>
    </location>
</feature>
<name>A0A2T7NV48_POMCA</name>
<keyword evidence="4" id="KW-0540">Nuclease</keyword>
<dbReference type="InterPro" id="IPR036397">
    <property type="entry name" value="RNaseH_sf"/>
</dbReference>
<dbReference type="Gene3D" id="3.30.420.10">
    <property type="entry name" value="Ribonuclease H-like superfamily/Ribonuclease H"/>
    <property type="match status" value="1"/>
</dbReference>
<feature type="compositionally biased region" description="Basic residues" evidence="8">
    <location>
        <begin position="106"/>
        <end position="119"/>
    </location>
</feature>
<dbReference type="AlphaFoldDB" id="A0A2T7NV48"/>
<organism evidence="10 11">
    <name type="scientific">Pomacea canaliculata</name>
    <name type="common">Golden apple snail</name>
    <dbReference type="NCBI Taxonomy" id="400727"/>
    <lineage>
        <taxon>Eukaryota</taxon>
        <taxon>Metazoa</taxon>
        <taxon>Spiralia</taxon>
        <taxon>Lophotrochozoa</taxon>
        <taxon>Mollusca</taxon>
        <taxon>Gastropoda</taxon>
        <taxon>Caenogastropoda</taxon>
        <taxon>Architaenioglossa</taxon>
        <taxon>Ampullarioidea</taxon>
        <taxon>Ampullariidae</taxon>
        <taxon>Pomacea</taxon>
    </lineage>
</organism>
<comment type="similarity">
    <text evidence="2">Belongs to the REXO4 family.</text>
</comment>
<dbReference type="GO" id="GO:0008408">
    <property type="term" value="F:3'-5' exonuclease activity"/>
    <property type="evidence" value="ECO:0007669"/>
    <property type="project" value="InterPro"/>
</dbReference>
<dbReference type="PANTHER" id="PTHR12801:SF158">
    <property type="entry name" value="RNA EXONUCLEASE 4"/>
    <property type="match status" value="1"/>
</dbReference>
<dbReference type="InterPro" id="IPR037431">
    <property type="entry name" value="REX4_DEDDh_dom"/>
</dbReference>
<feature type="compositionally biased region" description="Polar residues" evidence="8">
    <location>
        <begin position="92"/>
        <end position="103"/>
    </location>
</feature>
<protein>
    <recommendedName>
        <fullName evidence="3">RNA exonuclease 4</fullName>
    </recommendedName>
</protein>
<keyword evidence="5" id="KW-0378">Hydrolase</keyword>
<dbReference type="STRING" id="400727.A0A2T7NV48"/>
<dbReference type="GO" id="GO:0003676">
    <property type="term" value="F:nucleic acid binding"/>
    <property type="evidence" value="ECO:0007669"/>
    <property type="project" value="InterPro"/>
</dbReference>
<evidence type="ECO:0000313" key="11">
    <source>
        <dbReference type="Proteomes" id="UP000245119"/>
    </source>
</evidence>
<feature type="region of interest" description="Disordered" evidence="8">
    <location>
        <begin position="1"/>
        <end position="137"/>
    </location>
</feature>
<dbReference type="GO" id="GO:0005634">
    <property type="term" value="C:nucleus"/>
    <property type="evidence" value="ECO:0007669"/>
    <property type="project" value="UniProtKB-SubCell"/>
</dbReference>
<evidence type="ECO:0000256" key="4">
    <source>
        <dbReference type="ARBA" id="ARBA00022722"/>
    </source>
</evidence>
<evidence type="ECO:0000256" key="2">
    <source>
        <dbReference type="ARBA" id="ARBA00010489"/>
    </source>
</evidence>
<dbReference type="InterPro" id="IPR013520">
    <property type="entry name" value="Ribonucl_H"/>
</dbReference>
<dbReference type="EMBL" id="PZQS01000009">
    <property type="protein sequence ID" value="PVD25041.1"/>
    <property type="molecule type" value="Genomic_DNA"/>
</dbReference>
<accession>A0A2T7NV48</accession>
<feature type="compositionally biased region" description="Polar residues" evidence="8">
    <location>
        <begin position="52"/>
        <end position="67"/>
    </location>
</feature>
<dbReference type="PANTHER" id="PTHR12801">
    <property type="entry name" value="RNA EXONUCLEASE REXO1 / RECO3 FAMILY MEMBER-RELATED"/>
    <property type="match status" value="1"/>
</dbReference>
<reference evidence="10 11" key="1">
    <citation type="submission" date="2018-04" db="EMBL/GenBank/DDBJ databases">
        <title>The genome of golden apple snail Pomacea canaliculata provides insight into stress tolerance and invasive adaptation.</title>
        <authorList>
            <person name="Liu C."/>
            <person name="Liu B."/>
            <person name="Ren Y."/>
            <person name="Zhang Y."/>
            <person name="Wang H."/>
            <person name="Li S."/>
            <person name="Jiang F."/>
            <person name="Yin L."/>
            <person name="Zhang G."/>
            <person name="Qian W."/>
            <person name="Fan W."/>
        </authorList>
    </citation>
    <scope>NUCLEOTIDE SEQUENCE [LARGE SCALE GENOMIC DNA]</scope>
    <source>
        <strain evidence="10">SZHN2017</strain>
        <tissue evidence="10">Muscle</tissue>
    </source>
</reference>
<comment type="subcellular location">
    <subcellularLocation>
        <location evidence="1">Nucleus</location>
    </subcellularLocation>
</comment>
<dbReference type="Proteomes" id="UP000245119">
    <property type="component" value="Linkage Group LG9"/>
</dbReference>
<evidence type="ECO:0000256" key="8">
    <source>
        <dbReference type="SAM" id="MobiDB-lite"/>
    </source>
</evidence>
<keyword evidence="11" id="KW-1185">Reference proteome</keyword>
<dbReference type="InterPro" id="IPR047021">
    <property type="entry name" value="REXO1/3/4-like"/>
</dbReference>
<dbReference type="SMART" id="SM00479">
    <property type="entry name" value="EXOIII"/>
    <property type="match status" value="1"/>
</dbReference>
<sequence>MSTGKNKSTPKEVMRMKNSLKLAKTIKTSELDSKQCGKRSKTLHKEKDTKANKNVNQATAPLTSLTKSKQDLHDSKLSLASKTLPPTRPEDFSSNWKKMQSILQPKGKRTGPPPRKKRKLEISQKRDSTGIKQNGTEVPSDEIWFDDVDDILIEKRPVTPAVSQNSDKAQNHNPLVFPNGLTEATKALAMDCEMVGVGRNGEESVLARVSLVNQHGNCIYDKFVKAREKVTDYRTHVSGVRPDNLEDGEDFHTVQKEVSDLLEGHILVGHAIHNDLKVLFLDHPRRDIRDTSRYKPFRQLMGGRTPSLKKLTSALLGVAVQEGEHNSILLWGI</sequence>
<evidence type="ECO:0000256" key="5">
    <source>
        <dbReference type="ARBA" id="ARBA00022801"/>
    </source>
</evidence>
<evidence type="ECO:0000256" key="3">
    <source>
        <dbReference type="ARBA" id="ARBA00016937"/>
    </source>
</evidence>
<dbReference type="SUPFAM" id="SSF53098">
    <property type="entry name" value="Ribonuclease H-like"/>
    <property type="match status" value="1"/>
</dbReference>